<dbReference type="WBParaSite" id="Pan_g11388.t1">
    <property type="protein sequence ID" value="Pan_g11388.t1"/>
    <property type="gene ID" value="Pan_g11388"/>
</dbReference>
<proteinExistence type="predicted"/>
<sequence>MDSRTFFYPEGPMCGYATKRQLKLEHSNADDFLKLEQSRRRYRKLVRLLEANVMSSYPQPNNQSILLTDQ</sequence>
<keyword evidence="1" id="KW-1185">Reference proteome</keyword>
<reference evidence="1" key="1">
    <citation type="journal article" date="2013" name="Genetics">
        <title>The draft genome and transcriptome of Panagrellus redivivus are shaped by the harsh demands of a free-living lifestyle.</title>
        <authorList>
            <person name="Srinivasan J."/>
            <person name="Dillman A.R."/>
            <person name="Macchietto M.G."/>
            <person name="Heikkinen L."/>
            <person name="Lakso M."/>
            <person name="Fracchia K.M."/>
            <person name="Antoshechkin I."/>
            <person name="Mortazavi A."/>
            <person name="Wong G."/>
            <person name="Sternberg P.W."/>
        </authorList>
    </citation>
    <scope>NUCLEOTIDE SEQUENCE [LARGE SCALE GENOMIC DNA]</scope>
    <source>
        <strain evidence="1">MT8872</strain>
    </source>
</reference>
<evidence type="ECO:0000313" key="2">
    <source>
        <dbReference type="WBParaSite" id="Pan_g11388.t1"/>
    </source>
</evidence>
<reference evidence="2" key="2">
    <citation type="submission" date="2020-10" db="UniProtKB">
        <authorList>
            <consortium name="WormBaseParasite"/>
        </authorList>
    </citation>
    <scope>IDENTIFICATION</scope>
</reference>
<evidence type="ECO:0000313" key="1">
    <source>
        <dbReference type="Proteomes" id="UP000492821"/>
    </source>
</evidence>
<dbReference type="AlphaFoldDB" id="A0A7E4UQT6"/>
<accession>A0A7E4UQT6</accession>
<dbReference type="Proteomes" id="UP000492821">
    <property type="component" value="Unassembled WGS sequence"/>
</dbReference>
<name>A0A7E4UQT6_PANRE</name>
<protein>
    <submittedName>
        <fullName evidence="2">BHLH domain-containing protein</fullName>
    </submittedName>
</protein>
<organism evidence="1 2">
    <name type="scientific">Panagrellus redivivus</name>
    <name type="common">Microworm</name>
    <dbReference type="NCBI Taxonomy" id="6233"/>
    <lineage>
        <taxon>Eukaryota</taxon>
        <taxon>Metazoa</taxon>
        <taxon>Ecdysozoa</taxon>
        <taxon>Nematoda</taxon>
        <taxon>Chromadorea</taxon>
        <taxon>Rhabditida</taxon>
        <taxon>Tylenchina</taxon>
        <taxon>Panagrolaimomorpha</taxon>
        <taxon>Panagrolaimoidea</taxon>
        <taxon>Panagrolaimidae</taxon>
        <taxon>Panagrellus</taxon>
    </lineage>
</organism>